<comment type="subcellular location">
    <subcellularLocation>
        <location evidence="1">Cell outer membrane</location>
    </subcellularLocation>
</comment>
<dbReference type="PANTHER" id="PTHR36920">
    <property type="match status" value="1"/>
</dbReference>
<feature type="chain" id="PRO_5045429937" evidence="2">
    <location>
        <begin position="25"/>
        <end position="218"/>
    </location>
</feature>
<feature type="signal peptide" evidence="2">
    <location>
        <begin position="1"/>
        <end position="24"/>
    </location>
</feature>
<accession>A0ABM7YH21</accession>
<organism evidence="3 4">
    <name type="scientific">Sphaerotilus microaerophilus</name>
    <dbReference type="NCBI Taxonomy" id="2914710"/>
    <lineage>
        <taxon>Bacteria</taxon>
        <taxon>Pseudomonadati</taxon>
        <taxon>Pseudomonadota</taxon>
        <taxon>Betaproteobacteria</taxon>
        <taxon>Burkholderiales</taxon>
        <taxon>Sphaerotilaceae</taxon>
        <taxon>Sphaerotilus</taxon>
    </lineage>
</organism>
<reference evidence="3" key="1">
    <citation type="submission" date="2022-04" db="EMBL/GenBank/DDBJ databases">
        <title>Whole genome sequence of Sphaerotilus sp. FB-5.</title>
        <authorList>
            <person name="Takeda M."/>
            <person name="Narihara S."/>
            <person name="Akimoto M."/>
            <person name="Akimoto R."/>
            <person name="Nishiyashiki S."/>
            <person name="Murakami T."/>
        </authorList>
    </citation>
    <scope>NUCLEOTIDE SEQUENCE</scope>
    <source>
        <strain evidence="3">FB-5</strain>
    </source>
</reference>
<evidence type="ECO:0000256" key="1">
    <source>
        <dbReference type="ARBA" id="ARBA00004442"/>
    </source>
</evidence>
<dbReference type="RefSeq" id="WP_251971754.1">
    <property type="nucleotide sequence ID" value="NZ_AP025730.1"/>
</dbReference>
<dbReference type="InterPro" id="IPR005618">
    <property type="entry name" value="OMPW"/>
</dbReference>
<keyword evidence="2" id="KW-0732">Signal</keyword>
<name>A0ABM7YH21_9BURK</name>
<dbReference type="InterPro" id="IPR011250">
    <property type="entry name" value="OMP/PagP_B-barrel"/>
</dbReference>
<dbReference type="PANTHER" id="PTHR36920:SF1">
    <property type="entry name" value="OUTER MEMBRANE PROTEIN W"/>
    <property type="match status" value="1"/>
</dbReference>
<proteinExistence type="predicted"/>
<dbReference type="Gene3D" id="2.40.160.20">
    <property type="match status" value="1"/>
</dbReference>
<protein>
    <submittedName>
        <fullName evidence="3">Outer membrane protein</fullName>
    </submittedName>
</protein>
<dbReference type="SUPFAM" id="SSF56925">
    <property type="entry name" value="OMPA-like"/>
    <property type="match status" value="1"/>
</dbReference>
<evidence type="ECO:0000313" key="3">
    <source>
        <dbReference type="EMBL" id="BDI03467.1"/>
    </source>
</evidence>
<keyword evidence="4" id="KW-1185">Reference proteome</keyword>
<evidence type="ECO:0000313" key="4">
    <source>
        <dbReference type="Proteomes" id="UP001057498"/>
    </source>
</evidence>
<dbReference type="Pfam" id="PF03922">
    <property type="entry name" value="OmpW"/>
    <property type="match status" value="1"/>
</dbReference>
<dbReference type="Proteomes" id="UP001057498">
    <property type="component" value="Chromosome"/>
</dbReference>
<sequence length="218" mass="22589">MNTLSSTARWALLAGLVLAGSAQAESSPWTLRLGPANVRFSTDAEVSVNGARVPGANAEASSNTTLGFELAYALDPRWTARLLGGIPPTTTLTGTGALAGTGTLGKVTYGPLAGTVTWNLLTDGPVRPYLGAGLNYTVVFKSRDGFIANLDAKSAFGTVLQAGLDLPLSDRWTLSLDARKIFVKTQADGVLPAMGGAAAHADVRLDPLVVFLSLGTRF</sequence>
<dbReference type="EMBL" id="AP025730">
    <property type="protein sequence ID" value="BDI03467.1"/>
    <property type="molecule type" value="Genomic_DNA"/>
</dbReference>
<gene>
    <name evidence="3" type="ORF">CATMQ487_04370</name>
</gene>
<evidence type="ECO:0000256" key="2">
    <source>
        <dbReference type="SAM" id="SignalP"/>
    </source>
</evidence>